<evidence type="ECO:0000313" key="2">
    <source>
        <dbReference type="Proteomes" id="UP000515152"/>
    </source>
</evidence>
<dbReference type="KEGG" id="char:116220823"/>
<dbReference type="AlphaFoldDB" id="A0A6P8FQP4"/>
<dbReference type="PANTHER" id="PTHR37404">
    <property type="entry name" value="HCG1796489"/>
    <property type="match status" value="1"/>
</dbReference>
<dbReference type="PANTHER" id="PTHR37404:SF1">
    <property type="entry name" value="HCG1796489"/>
    <property type="match status" value="1"/>
</dbReference>
<dbReference type="InterPro" id="IPR053347">
    <property type="entry name" value="Axonemal_MT_stabilizer"/>
</dbReference>
<proteinExistence type="predicted"/>
<organism evidence="2 3">
    <name type="scientific">Clupea harengus</name>
    <name type="common">Atlantic herring</name>
    <dbReference type="NCBI Taxonomy" id="7950"/>
    <lineage>
        <taxon>Eukaryota</taxon>
        <taxon>Metazoa</taxon>
        <taxon>Chordata</taxon>
        <taxon>Craniata</taxon>
        <taxon>Vertebrata</taxon>
        <taxon>Euteleostomi</taxon>
        <taxon>Actinopterygii</taxon>
        <taxon>Neopterygii</taxon>
        <taxon>Teleostei</taxon>
        <taxon>Clupei</taxon>
        <taxon>Clupeiformes</taxon>
        <taxon>Clupeoidei</taxon>
        <taxon>Clupeidae</taxon>
        <taxon>Clupea</taxon>
    </lineage>
</organism>
<evidence type="ECO:0000256" key="1">
    <source>
        <dbReference type="SAM" id="MobiDB-lite"/>
    </source>
</evidence>
<evidence type="ECO:0000313" key="3">
    <source>
        <dbReference type="RefSeq" id="XP_031425482.1"/>
    </source>
</evidence>
<dbReference type="GeneID" id="116220823"/>
<feature type="region of interest" description="Disordered" evidence="1">
    <location>
        <begin position="33"/>
        <end position="65"/>
    </location>
</feature>
<accession>A0A6P8FQP4</accession>
<dbReference type="CTD" id="101059948"/>
<sequence length="244" mass="27330">MNTYNQRTRSAELTSTGIGHKFVHPTPFHINSKNGPLPLSLERPRTSVASSFTPTSHMEHDRKPLTGPLADIKYTLAPPHWKTHTMADLKRRIENCWGLRVLPSPISEARDNYRGQPARITPHTAHYNELLALYGKLATDRTMAAPGPFLSTTHRDYRVFNSSELTSSYSGQGNSLRQGLTKSSAYSHTAPHKAPATAFCYPRLSQRSVPVPHRAYTSQYRDSFTTPALPHSLSHHVQPQHMST</sequence>
<gene>
    <name evidence="3" type="primary">zgc:193811</name>
</gene>
<dbReference type="OrthoDB" id="382863at2759"/>
<dbReference type="RefSeq" id="XP_031425482.1">
    <property type="nucleotide sequence ID" value="XM_031569622.2"/>
</dbReference>
<dbReference type="Proteomes" id="UP000515152">
    <property type="component" value="Chromosome 1"/>
</dbReference>
<name>A0A6P8FQP4_CLUHA</name>
<feature type="compositionally biased region" description="Polar residues" evidence="1">
    <location>
        <begin position="47"/>
        <end position="56"/>
    </location>
</feature>
<reference evidence="3" key="1">
    <citation type="submission" date="2025-08" db="UniProtKB">
        <authorList>
            <consortium name="RefSeq"/>
        </authorList>
    </citation>
    <scope>IDENTIFICATION</scope>
</reference>
<protein>
    <submittedName>
        <fullName evidence="3">Uncharacterized protein zgc:193811 isoform X1</fullName>
    </submittedName>
</protein>
<keyword evidence="2" id="KW-1185">Reference proteome</keyword>